<evidence type="ECO:0000313" key="2">
    <source>
        <dbReference type="Proteomes" id="UP000011514"/>
    </source>
</evidence>
<comment type="caution">
    <text evidence="1">The sequence shown here is derived from an EMBL/GenBank/DDBJ whole genome shotgun (WGS) entry which is preliminary data.</text>
</comment>
<organism evidence="1 2">
    <name type="scientific">Halorubrum saccharovorum DSM 1137</name>
    <dbReference type="NCBI Taxonomy" id="1227484"/>
    <lineage>
        <taxon>Archaea</taxon>
        <taxon>Methanobacteriati</taxon>
        <taxon>Methanobacteriota</taxon>
        <taxon>Stenosarchaea group</taxon>
        <taxon>Halobacteria</taxon>
        <taxon>Halobacteriales</taxon>
        <taxon>Haloferacaceae</taxon>
        <taxon>Halorubrum</taxon>
    </lineage>
</organism>
<dbReference type="Pfam" id="PF05869">
    <property type="entry name" value="Dam"/>
    <property type="match status" value="1"/>
</dbReference>
<dbReference type="AlphaFoldDB" id="M0E021"/>
<feature type="non-terminal residue" evidence="1">
    <location>
        <position position="1"/>
    </location>
</feature>
<proteinExistence type="predicted"/>
<dbReference type="RefSeq" id="WP_004048165.1">
    <property type="nucleotide sequence ID" value="NZ_AOJE01000034.1"/>
</dbReference>
<keyword evidence="2" id="KW-1185">Reference proteome</keyword>
<evidence type="ECO:0000313" key="1">
    <source>
        <dbReference type="EMBL" id="ELZ39694.1"/>
    </source>
</evidence>
<dbReference type="Proteomes" id="UP000011514">
    <property type="component" value="Unassembled WGS sequence"/>
</dbReference>
<dbReference type="InterPro" id="IPR008593">
    <property type="entry name" value="Dam_MeTrfase"/>
</dbReference>
<name>M0E021_9EURY</name>
<accession>M0E021</accession>
<dbReference type="EMBL" id="AOJE01000034">
    <property type="protein sequence ID" value="ELZ39694.1"/>
    <property type="molecule type" value="Genomic_DNA"/>
</dbReference>
<protein>
    <recommendedName>
        <fullName evidence="3">DNA N-6-adenine-methyltransferase</fullName>
    </recommendedName>
</protein>
<dbReference type="eggNOG" id="arCOG12278">
    <property type="taxonomic scope" value="Archaea"/>
</dbReference>
<sequence length="169" mass="18478">RIGRPLSWAVDGFDLDPASGAEPVPIADQRYTEADDGLAQPWHGDVFLNPPWTSEDSDGTPKRRWLRKARNEAQRDAVDTMIVLLPAATEAGWFRDHMWGAPALCFVGPGRIPFIGEDRNPSFPLAIAAFGDVPAALLDVLDSFGVVVTPGNVYDPHPQTTLHEATNEH</sequence>
<reference evidence="1 2" key="1">
    <citation type="journal article" date="2014" name="PLoS Genet.">
        <title>Phylogenetically driven sequencing of extremely halophilic archaea reveals strategies for static and dynamic osmo-response.</title>
        <authorList>
            <person name="Becker E.A."/>
            <person name="Seitzer P.M."/>
            <person name="Tritt A."/>
            <person name="Larsen D."/>
            <person name="Krusor M."/>
            <person name="Yao A.I."/>
            <person name="Wu D."/>
            <person name="Madern D."/>
            <person name="Eisen J.A."/>
            <person name="Darling A.E."/>
            <person name="Facciotti M.T."/>
        </authorList>
    </citation>
    <scope>NUCLEOTIDE SEQUENCE [LARGE SCALE GENOMIC DNA]</scope>
    <source>
        <strain evidence="1 2">DSM 1137</strain>
    </source>
</reference>
<dbReference type="GO" id="GO:0009007">
    <property type="term" value="F:site-specific DNA-methyltransferase (adenine-specific) activity"/>
    <property type="evidence" value="ECO:0007669"/>
    <property type="project" value="InterPro"/>
</dbReference>
<dbReference type="GO" id="GO:0003677">
    <property type="term" value="F:DNA binding"/>
    <property type="evidence" value="ECO:0007669"/>
    <property type="project" value="InterPro"/>
</dbReference>
<dbReference type="GO" id="GO:0009307">
    <property type="term" value="P:DNA restriction-modification system"/>
    <property type="evidence" value="ECO:0007669"/>
    <property type="project" value="InterPro"/>
</dbReference>
<dbReference type="PATRIC" id="fig|1227484.4.peg.1688"/>
<gene>
    <name evidence="1" type="ORF">C471_08405</name>
</gene>
<evidence type="ECO:0008006" key="3">
    <source>
        <dbReference type="Google" id="ProtNLM"/>
    </source>
</evidence>
<dbReference type="STRING" id="1227484.C471_08405"/>